<dbReference type="PROSITE" id="PS00093">
    <property type="entry name" value="N4_MTASE"/>
    <property type="match status" value="1"/>
</dbReference>
<dbReference type="EMBL" id="JAQQLI010000085">
    <property type="protein sequence ID" value="MDC7789694.1"/>
    <property type="molecule type" value="Genomic_DNA"/>
</dbReference>
<gene>
    <name evidence="10" type="ORF">PQJ73_28780</name>
</gene>
<keyword evidence="11" id="KW-1185">Reference proteome</keyword>
<evidence type="ECO:0000259" key="9">
    <source>
        <dbReference type="Pfam" id="PF01555"/>
    </source>
</evidence>
<organism evidence="10 11">
    <name type="scientific">Rhodoplanes tepidamans</name>
    <name type="common">Rhodoplanes cryptolactis</name>
    <dbReference type="NCBI Taxonomy" id="200616"/>
    <lineage>
        <taxon>Bacteria</taxon>
        <taxon>Pseudomonadati</taxon>
        <taxon>Pseudomonadota</taxon>
        <taxon>Alphaproteobacteria</taxon>
        <taxon>Hyphomicrobiales</taxon>
        <taxon>Nitrobacteraceae</taxon>
        <taxon>Rhodoplanes</taxon>
    </lineage>
</organism>
<keyword evidence="5" id="KW-0680">Restriction system</keyword>
<evidence type="ECO:0000256" key="6">
    <source>
        <dbReference type="ARBA" id="ARBA00023125"/>
    </source>
</evidence>
<dbReference type="PRINTS" id="PR00507">
    <property type="entry name" value="N12N6MTFRASE"/>
</dbReference>
<dbReference type="SUPFAM" id="SSF53335">
    <property type="entry name" value="S-adenosyl-L-methionine-dependent methyltransferases"/>
    <property type="match status" value="2"/>
</dbReference>
<evidence type="ECO:0000256" key="3">
    <source>
        <dbReference type="ARBA" id="ARBA00022679"/>
    </source>
</evidence>
<evidence type="ECO:0000256" key="1">
    <source>
        <dbReference type="ARBA" id="ARBA00010203"/>
    </source>
</evidence>
<protein>
    <submittedName>
        <fullName evidence="10">DNA methyltransferase</fullName>
    </submittedName>
</protein>
<comment type="similarity">
    <text evidence="1">Belongs to the N(4)/N(6)-methyltransferase family. N(4) subfamily.</text>
</comment>
<comment type="caution">
    <text evidence="10">The sequence shown here is derived from an EMBL/GenBank/DDBJ whole genome shotgun (WGS) entry which is preliminary data.</text>
</comment>
<dbReference type="Pfam" id="PF01555">
    <property type="entry name" value="N6_N4_Mtase"/>
    <property type="match status" value="1"/>
</dbReference>
<evidence type="ECO:0000256" key="8">
    <source>
        <dbReference type="ARBA" id="ARBA00049120"/>
    </source>
</evidence>
<evidence type="ECO:0000256" key="2">
    <source>
        <dbReference type="ARBA" id="ARBA00022603"/>
    </source>
</evidence>
<dbReference type="GO" id="GO:0032259">
    <property type="term" value="P:methylation"/>
    <property type="evidence" value="ECO:0007669"/>
    <property type="project" value="UniProtKB-KW"/>
</dbReference>
<dbReference type="InterPro" id="IPR002941">
    <property type="entry name" value="DNA_methylase_N4/N6"/>
</dbReference>
<evidence type="ECO:0000313" key="11">
    <source>
        <dbReference type="Proteomes" id="UP001165652"/>
    </source>
</evidence>
<dbReference type="InterPro" id="IPR017985">
    <property type="entry name" value="MeTrfase_CN4_CS"/>
</dbReference>
<dbReference type="InterPro" id="IPR029063">
    <property type="entry name" value="SAM-dependent_MTases_sf"/>
</dbReference>
<name>A0ABT5JK47_RHOTP</name>
<keyword evidence="6" id="KW-0238">DNA-binding</keyword>
<reference evidence="10" key="2">
    <citation type="submission" date="2023-02" db="EMBL/GenBank/DDBJ databases">
        <authorList>
            <person name="Rayyan A."/>
            <person name="Meyer T."/>
            <person name="Kyndt J.A."/>
        </authorList>
    </citation>
    <scope>NUCLEOTIDE SEQUENCE</scope>
    <source>
        <strain evidence="10">DSM 9987</strain>
    </source>
</reference>
<keyword evidence="3" id="KW-0808">Transferase</keyword>
<reference evidence="10" key="1">
    <citation type="journal article" date="2023" name="Microbiol Resour">
        <title>Genome Sequences of Rhodoplanes serenus and Two Thermotolerant Strains, Rhodoplanes tepidamans and 'Rhodoplanes cryptolactis,' Further Refine the Genus.</title>
        <authorList>
            <person name="Rayyan A.A."/>
            <person name="Kyndt J.A."/>
        </authorList>
    </citation>
    <scope>NUCLEOTIDE SEQUENCE</scope>
    <source>
        <strain evidence="10">DSM 9987</strain>
    </source>
</reference>
<evidence type="ECO:0000256" key="7">
    <source>
        <dbReference type="ARBA" id="ARBA00047942"/>
    </source>
</evidence>
<keyword evidence="2 10" id="KW-0489">Methyltransferase</keyword>
<proteinExistence type="inferred from homology"/>
<sequence length="429" mass="46938">MRRSTDPGDSLVGLGTRLSRIHPYPAMVPDELALSLVSRFVPPDASVLDPFCGSGRLLAAATRSPLRVGIDINPLAWLLTQAKFAKVDPRRLRAIIAGISRAEGHSPEPAFLVGPTERKVKWFSKSVIEELSRVVQWLNSLDLSKNESLLVAAALSAAVRDVSFAREQGWKLHRLDAESRRKFRPCPWDRLARRLTYCLEELSKQSSSPCGRTIVKIGDSRTLACSGESPVAKYGPFDVVLTSPPYGDSRSTVQYGAASSLCLSVVSHLIGFDHLRASGGSIDSGCLGGAPVHRKPWFSPKPYWSGADQSPQAASISKYLSDYDAVCDGLVDHLSPDGKAVFVVARRSAGGYRLKLDEFTIDCFSRRGFILILREERPLSHKRTPRLINRFGRDATRRGSASALVPTMNSEIVVVMARSSVPGVKRRSS</sequence>
<evidence type="ECO:0000256" key="5">
    <source>
        <dbReference type="ARBA" id="ARBA00022747"/>
    </source>
</evidence>
<comment type="catalytic activity">
    <reaction evidence="8">
        <text>a 2'-deoxycytidine in DNA + S-adenosyl-L-methionine = an N(4)-methyl-2'-deoxycytidine in DNA + S-adenosyl-L-homocysteine + H(+)</text>
        <dbReference type="Rhea" id="RHEA:16857"/>
        <dbReference type="Rhea" id="RHEA-COMP:11369"/>
        <dbReference type="Rhea" id="RHEA-COMP:13674"/>
        <dbReference type="ChEBI" id="CHEBI:15378"/>
        <dbReference type="ChEBI" id="CHEBI:57856"/>
        <dbReference type="ChEBI" id="CHEBI:59789"/>
        <dbReference type="ChEBI" id="CHEBI:85452"/>
        <dbReference type="ChEBI" id="CHEBI:137933"/>
        <dbReference type="EC" id="2.1.1.113"/>
    </reaction>
</comment>
<evidence type="ECO:0000313" key="10">
    <source>
        <dbReference type="EMBL" id="MDC7789694.1"/>
    </source>
</evidence>
<dbReference type="GO" id="GO:0008168">
    <property type="term" value="F:methyltransferase activity"/>
    <property type="evidence" value="ECO:0007669"/>
    <property type="project" value="UniProtKB-KW"/>
</dbReference>
<keyword evidence="4" id="KW-0949">S-adenosyl-L-methionine</keyword>
<accession>A0ABT5JK47</accession>
<comment type="catalytic activity">
    <reaction evidence="7">
        <text>a 2'-deoxyadenosine in DNA + S-adenosyl-L-methionine = an N(6)-methyl-2'-deoxyadenosine in DNA + S-adenosyl-L-homocysteine + H(+)</text>
        <dbReference type="Rhea" id="RHEA:15197"/>
        <dbReference type="Rhea" id="RHEA-COMP:12418"/>
        <dbReference type="Rhea" id="RHEA-COMP:12419"/>
        <dbReference type="ChEBI" id="CHEBI:15378"/>
        <dbReference type="ChEBI" id="CHEBI:57856"/>
        <dbReference type="ChEBI" id="CHEBI:59789"/>
        <dbReference type="ChEBI" id="CHEBI:90615"/>
        <dbReference type="ChEBI" id="CHEBI:90616"/>
        <dbReference type="EC" id="2.1.1.72"/>
    </reaction>
</comment>
<evidence type="ECO:0000256" key="4">
    <source>
        <dbReference type="ARBA" id="ARBA00022691"/>
    </source>
</evidence>
<feature type="domain" description="DNA methylase N-4/N-6" evidence="9">
    <location>
        <begin position="22"/>
        <end position="73"/>
    </location>
</feature>
<dbReference type="RefSeq" id="WP_272780516.1">
    <property type="nucleotide sequence ID" value="NZ_JAQQLI010000085.1"/>
</dbReference>
<dbReference type="Proteomes" id="UP001165652">
    <property type="component" value="Unassembled WGS sequence"/>
</dbReference>
<dbReference type="Gene3D" id="3.40.50.150">
    <property type="entry name" value="Vaccinia Virus protein VP39"/>
    <property type="match status" value="2"/>
</dbReference>